<comment type="caution">
    <text evidence="1">The sequence shown here is derived from an EMBL/GenBank/DDBJ whole genome shotgun (WGS) entry which is preliminary data.</text>
</comment>
<evidence type="ECO:0000313" key="2">
    <source>
        <dbReference type="Proteomes" id="UP000006316"/>
    </source>
</evidence>
<dbReference type="Proteomes" id="UP000006316">
    <property type="component" value="Unassembled WGS sequence"/>
</dbReference>
<evidence type="ECO:0000313" key="1">
    <source>
        <dbReference type="EMBL" id="EKN69242.1"/>
    </source>
</evidence>
<reference evidence="1 2" key="1">
    <citation type="journal article" date="2012" name="Front. Microbiol.">
        <title>Redundancy and modularity in membrane-associated dissimilatory nitrate reduction in Bacillus.</title>
        <authorList>
            <person name="Heylen K."/>
            <person name="Keltjens J."/>
        </authorList>
    </citation>
    <scope>NUCLEOTIDE SEQUENCE [LARGE SCALE GENOMIC DNA]</scope>
    <source>
        <strain evidence="2">LMG 21833T</strain>
    </source>
</reference>
<dbReference type="AlphaFoldDB" id="K6D9N0"/>
<organism evidence="1 2">
    <name type="scientific">Neobacillus bataviensis LMG 21833</name>
    <dbReference type="NCBI Taxonomy" id="1117379"/>
    <lineage>
        <taxon>Bacteria</taxon>
        <taxon>Bacillati</taxon>
        <taxon>Bacillota</taxon>
        <taxon>Bacilli</taxon>
        <taxon>Bacillales</taxon>
        <taxon>Bacillaceae</taxon>
        <taxon>Neobacillus</taxon>
    </lineage>
</organism>
<proteinExistence type="predicted"/>
<dbReference type="OrthoDB" id="9806464at2"/>
<name>K6D9N0_9BACI</name>
<sequence length="447" mass="52129">MNQLKKIKIPAFIIASLLLVVAIFRLDPGGQAQKKDHKVKQEENAKVVSKKGNNKAVIENAALPAFSITTDPDNLWSKEKGIYILGDHASSKYPYKGANYWQDWSIPVDVEYIEHSKAVYSVSAEMAIFGGETRTLPQRSFALFAKKKQGSKTFNFPLFPEKALDKYKSFVLRNGGQDFAKTHMLDGLVSTLVRDTTIDHQAYRPVVVYLNDEYWGIYDLREKIDDNFLAANHGVKKKDVDLLEANAIEKDGSNKDYLQLIDFIKKNHVMDADNYNQVKKQMDMDNFIDYVITELYIANTDWPSHNIRFWKAKGEFDKWRWILYDSDLSFDNYQENTVDRLFTYKGKGDDSLYISFLFRELMKNDQFRKEFRSRADYHLAETFQPERVIATITKLQKQIEPEMPNHLEKWGGEMAEWELNVSKLKEFAENRPHYLKKDLEKLFDTLQ</sequence>
<dbReference type="PATRIC" id="fig|1117379.3.peg.2301"/>
<dbReference type="RefSeq" id="WP_007085222.1">
    <property type="nucleotide sequence ID" value="NZ_AJLS01000058.1"/>
</dbReference>
<keyword evidence="2" id="KW-1185">Reference proteome</keyword>
<dbReference type="Pfam" id="PF08757">
    <property type="entry name" value="CotH"/>
    <property type="match status" value="1"/>
</dbReference>
<protein>
    <recommendedName>
        <fullName evidence="3">Spore coat protein CotH</fullName>
    </recommendedName>
</protein>
<dbReference type="InterPro" id="IPR014867">
    <property type="entry name" value="Spore_coat_CotH_CotH2/3/7"/>
</dbReference>
<dbReference type="STRING" id="1117379.BABA_11026"/>
<evidence type="ECO:0008006" key="3">
    <source>
        <dbReference type="Google" id="ProtNLM"/>
    </source>
</evidence>
<dbReference type="EMBL" id="AJLS01000058">
    <property type="protein sequence ID" value="EKN69242.1"/>
    <property type="molecule type" value="Genomic_DNA"/>
</dbReference>
<accession>K6D9N0</accession>
<dbReference type="eggNOG" id="COG4886">
    <property type="taxonomic scope" value="Bacteria"/>
</dbReference>
<gene>
    <name evidence="1" type="ORF">BABA_11026</name>
</gene>